<organism evidence="3 4">
    <name type="scientific">Rhizoctonia solani 123E</name>
    <dbReference type="NCBI Taxonomy" id="1423351"/>
    <lineage>
        <taxon>Eukaryota</taxon>
        <taxon>Fungi</taxon>
        <taxon>Dikarya</taxon>
        <taxon>Basidiomycota</taxon>
        <taxon>Agaricomycotina</taxon>
        <taxon>Agaricomycetes</taxon>
        <taxon>Cantharellales</taxon>
        <taxon>Ceratobasidiaceae</taxon>
        <taxon>Rhizoctonia</taxon>
    </lineage>
</organism>
<proteinExistence type="predicted"/>
<dbReference type="EMBL" id="AZST01000194">
    <property type="protein sequence ID" value="KEP51087.1"/>
    <property type="molecule type" value="Genomic_DNA"/>
</dbReference>
<sequence length="325" mass="35921">MSSADFLVLQLKVWFVRLIFYTTGCLRSLLGKTEYTKFLPQRIFSIPSTTSARKIRINVYEPKNFDKNKRYPVRLNFHGSGFMISMLGTDGDFCHLVSQRAGAIVLDCDYAKSPEYPFPAAPNDVRDIVAHVTANREGYFDVSRITIGGFSAGGTLALTAGVDQPKGTLKGVVVFYPCVDLSLNTAIQAPPPVSEGNTNPIPPWFNKLVSSSYTPHGTDMNDPRLSPVNTPSTTLPEHVLMIVCAEDPLQYDAVEYAKRLKKEGVKIILKELAKVVHAWDKTAQEGTLGGIAKRDSYEAAAGMLKLIYEYGLHALLSVQYSFFEP</sequence>
<dbReference type="AlphaFoldDB" id="A0A074SLW9"/>
<dbReference type="SUPFAM" id="SSF53474">
    <property type="entry name" value="alpha/beta-Hydrolases"/>
    <property type="match status" value="1"/>
</dbReference>
<name>A0A074SLW9_9AGAM</name>
<dbReference type="Gene3D" id="3.40.50.1820">
    <property type="entry name" value="alpha/beta hydrolase"/>
    <property type="match status" value="1"/>
</dbReference>
<evidence type="ECO:0000313" key="4">
    <source>
        <dbReference type="Proteomes" id="UP000027456"/>
    </source>
</evidence>
<comment type="caution">
    <text evidence="3">The sequence shown here is derived from an EMBL/GenBank/DDBJ whole genome shotgun (WGS) entry which is preliminary data.</text>
</comment>
<dbReference type="GO" id="GO:0016787">
    <property type="term" value="F:hydrolase activity"/>
    <property type="evidence" value="ECO:0007669"/>
    <property type="project" value="UniProtKB-KW"/>
</dbReference>
<dbReference type="OrthoDB" id="408631at2759"/>
<dbReference type="HOGENOM" id="CLU_012494_3_0_1"/>
<evidence type="ECO:0000256" key="1">
    <source>
        <dbReference type="ARBA" id="ARBA00022801"/>
    </source>
</evidence>
<accession>A0A074SLW9</accession>
<feature type="domain" description="Alpha/beta hydrolase fold-3" evidence="2">
    <location>
        <begin position="75"/>
        <end position="279"/>
    </location>
</feature>
<dbReference type="PANTHER" id="PTHR48081:SF8">
    <property type="entry name" value="ALPHA_BETA HYDROLASE FOLD-3 DOMAIN-CONTAINING PROTEIN-RELATED"/>
    <property type="match status" value="1"/>
</dbReference>
<dbReference type="InterPro" id="IPR050300">
    <property type="entry name" value="GDXG_lipolytic_enzyme"/>
</dbReference>
<gene>
    <name evidence="3" type="ORF">V565_067640</name>
</gene>
<protein>
    <submittedName>
        <fullName evidence="3">Alpha/beta hydrolase fold protein</fullName>
    </submittedName>
</protein>
<dbReference type="InterPro" id="IPR029058">
    <property type="entry name" value="AB_hydrolase_fold"/>
</dbReference>
<dbReference type="Proteomes" id="UP000027456">
    <property type="component" value="Unassembled WGS sequence"/>
</dbReference>
<dbReference type="Pfam" id="PF07859">
    <property type="entry name" value="Abhydrolase_3"/>
    <property type="match status" value="1"/>
</dbReference>
<dbReference type="STRING" id="1423351.A0A074SLW9"/>
<keyword evidence="1 3" id="KW-0378">Hydrolase</keyword>
<evidence type="ECO:0000259" key="2">
    <source>
        <dbReference type="Pfam" id="PF07859"/>
    </source>
</evidence>
<dbReference type="PANTHER" id="PTHR48081">
    <property type="entry name" value="AB HYDROLASE SUPERFAMILY PROTEIN C4A8.06C"/>
    <property type="match status" value="1"/>
</dbReference>
<reference evidence="3 4" key="1">
    <citation type="submission" date="2013-12" db="EMBL/GenBank/DDBJ databases">
        <authorList>
            <person name="Cubeta M."/>
            <person name="Pakala S."/>
            <person name="Fedorova N."/>
            <person name="Thomas E."/>
            <person name="Dean R."/>
            <person name="Jabaji S."/>
            <person name="Neate S."/>
            <person name="Toda T."/>
            <person name="Tavantzis S."/>
            <person name="Vilgalys R."/>
            <person name="Bharathan N."/>
            <person name="Pakala S."/>
            <person name="Losada L.S."/>
            <person name="Zafar N."/>
            <person name="Nierman W."/>
        </authorList>
    </citation>
    <scope>NUCLEOTIDE SEQUENCE [LARGE SCALE GENOMIC DNA]</scope>
    <source>
        <strain evidence="3 4">123E</strain>
    </source>
</reference>
<dbReference type="InterPro" id="IPR013094">
    <property type="entry name" value="AB_hydrolase_3"/>
</dbReference>
<keyword evidence="4" id="KW-1185">Reference proteome</keyword>
<evidence type="ECO:0000313" key="3">
    <source>
        <dbReference type="EMBL" id="KEP51087.1"/>
    </source>
</evidence>